<sequence>MMQPKPASHLEFVSRRPLYYMGVDEVCTSWIDFLTRIEEQVRTTDDIEFALDMASNVVHGFGHECISGKWTHDGRWLGRETYNGNDKAINVKHRADTMVYSSYVRVSLSKVSPRKRMEALGCSHTVS</sequence>
<protein>
    <submittedName>
        <fullName evidence="1">Uncharacterized protein</fullName>
    </submittedName>
</protein>
<organism evidence="1">
    <name type="scientific">Calcidiscus leptoporus</name>
    <dbReference type="NCBI Taxonomy" id="127549"/>
    <lineage>
        <taxon>Eukaryota</taxon>
        <taxon>Haptista</taxon>
        <taxon>Haptophyta</taxon>
        <taxon>Prymnesiophyceae</taxon>
        <taxon>Coccolithales</taxon>
        <taxon>Calcidiscaceae</taxon>
        <taxon>Calcidiscus</taxon>
    </lineage>
</organism>
<reference evidence="1" key="1">
    <citation type="submission" date="2021-01" db="EMBL/GenBank/DDBJ databases">
        <authorList>
            <person name="Corre E."/>
            <person name="Pelletier E."/>
            <person name="Niang G."/>
            <person name="Scheremetjew M."/>
            <person name="Finn R."/>
            <person name="Kale V."/>
            <person name="Holt S."/>
            <person name="Cochrane G."/>
            <person name="Meng A."/>
            <person name="Brown T."/>
            <person name="Cohen L."/>
        </authorList>
    </citation>
    <scope>NUCLEOTIDE SEQUENCE</scope>
    <source>
        <strain evidence="1">RCC1130</strain>
    </source>
</reference>
<proteinExistence type="predicted"/>
<dbReference type="AlphaFoldDB" id="A0A7S0IQK6"/>
<dbReference type="EMBL" id="HBER01007796">
    <property type="protein sequence ID" value="CAD8528611.1"/>
    <property type="molecule type" value="Transcribed_RNA"/>
</dbReference>
<evidence type="ECO:0000313" key="1">
    <source>
        <dbReference type="EMBL" id="CAD8528611.1"/>
    </source>
</evidence>
<name>A0A7S0IQK6_9EUKA</name>
<accession>A0A7S0IQK6</accession>
<gene>
    <name evidence="1" type="ORF">CLEP1334_LOCUS3863</name>
</gene>